<sequence>MGLKNKVVKVLEFVEVGLCGFVVKVGNRNWFSSAREILINPRCGLQLPTACPPCSLLLEVVVLEIRKLGCRPPSPVPFGSCYGAGPTPGTRTGFGPVELRPSLGSCLMSHQLQSCKRNDFACGLGRANKDVQRFSSPFKGGVLIRGMFLAERLHRYMISGCSAKYGRTSPAPPRPFVRRGYQNGQVPLGFSKGARRPDGVGLPAPSSLLLTGISLIQLAGRYPGTLGPFRLRWSDDTGPLASSMCQAV</sequence>
<keyword evidence="2" id="KW-1185">Reference proteome</keyword>
<protein>
    <submittedName>
        <fullName evidence="1">Uncharacterized protein</fullName>
    </submittedName>
</protein>
<dbReference type="Proteomes" id="UP001273166">
    <property type="component" value="Unassembled WGS sequence"/>
</dbReference>
<dbReference type="AlphaFoldDB" id="A0AAJ0H1G3"/>
<accession>A0AAJ0H1G3</accession>
<dbReference type="EMBL" id="JAUDZG010000001">
    <property type="protein sequence ID" value="KAK3309972.1"/>
    <property type="molecule type" value="Genomic_DNA"/>
</dbReference>
<organism evidence="1 2">
    <name type="scientific">Chaetomium strumarium</name>
    <dbReference type="NCBI Taxonomy" id="1170767"/>
    <lineage>
        <taxon>Eukaryota</taxon>
        <taxon>Fungi</taxon>
        <taxon>Dikarya</taxon>
        <taxon>Ascomycota</taxon>
        <taxon>Pezizomycotina</taxon>
        <taxon>Sordariomycetes</taxon>
        <taxon>Sordariomycetidae</taxon>
        <taxon>Sordariales</taxon>
        <taxon>Chaetomiaceae</taxon>
        <taxon>Chaetomium</taxon>
    </lineage>
</organism>
<evidence type="ECO:0000313" key="1">
    <source>
        <dbReference type="EMBL" id="KAK3309972.1"/>
    </source>
</evidence>
<reference evidence="1" key="2">
    <citation type="submission" date="2023-06" db="EMBL/GenBank/DDBJ databases">
        <authorList>
            <consortium name="Lawrence Berkeley National Laboratory"/>
            <person name="Mondo S.J."/>
            <person name="Hensen N."/>
            <person name="Bonometti L."/>
            <person name="Westerberg I."/>
            <person name="Brannstrom I.O."/>
            <person name="Guillou S."/>
            <person name="Cros-Aarteil S."/>
            <person name="Calhoun S."/>
            <person name="Haridas S."/>
            <person name="Kuo A."/>
            <person name="Pangilinan J."/>
            <person name="Riley R."/>
            <person name="Labutti K."/>
            <person name="Andreopoulos B."/>
            <person name="Lipzen A."/>
            <person name="Chen C."/>
            <person name="Yanf M."/>
            <person name="Daum C."/>
            <person name="Ng V."/>
            <person name="Clum A."/>
            <person name="Steindorff A."/>
            <person name="Ohm R."/>
            <person name="Martin F."/>
            <person name="Silar P."/>
            <person name="Natvig D."/>
            <person name="Lalanne C."/>
            <person name="Gautier V."/>
            <person name="Ament-Velasquez S.L."/>
            <person name="Kruys A."/>
            <person name="Hutchinson M.I."/>
            <person name="Powell A.J."/>
            <person name="Barry K."/>
            <person name="Miller A.N."/>
            <person name="Grigoriev I.V."/>
            <person name="Debuchy R."/>
            <person name="Gladieux P."/>
            <person name="Thoren M.H."/>
            <person name="Johannesson H."/>
        </authorList>
    </citation>
    <scope>NUCLEOTIDE SEQUENCE</scope>
    <source>
        <strain evidence="1">CBS 333.67</strain>
    </source>
</reference>
<evidence type="ECO:0000313" key="2">
    <source>
        <dbReference type="Proteomes" id="UP001273166"/>
    </source>
</evidence>
<gene>
    <name evidence="1" type="ORF">B0T15DRAFT_19906</name>
</gene>
<dbReference type="GeneID" id="87881382"/>
<name>A0AAJ0H1G3_9PEZI</name>
<reference evidence="1" key="1">
    <citation type="journal article" date="2023" name="Mol. Phylogenet. Evol.">
        <title>Genome-scale phylogeny and comparative genomics of the fungal order Sordariales.</title>
        <authorList>
            <person name="Hensen N."/>
            <person name="Bonometti L."/>
            <person name="Westerberg I."/>
            <person name="Brannstrom I.O."/>
            <person name="Guillou S."/>
            <person name="Cros-Aarteil S."/>
            <person name="Calhoun S."/>
            <person name="Haridas S."/>
            <person name="Kuo A."/>
            <person name="Mondo S."/>
            <person name="Pangilinan J."/>
            <person name="Riley R."/>
            <person name="LaButti K."/>
            <person name="Andreopoulos B."/>
            <person name="Lipzen A."/>
            <person name="Chen C."/>
            <person name="Yan M."/>
            <person name="Daum C."/>
            <person name="Ng V."/>
            <person name="Clum A."/>
            <person name="Steindorff A."/>
            <person name="Ohm R.A."/>
            <person name="Martin F."/>
            <person name="Silar P."/>
            <person name="Natvig D.O."/>
            <person name="Lalanne C."/>
            <person name="Gautier V."/>
            <person name="Ament-Velasquez S.L."/>
            <person name="Kruys A."/>
            <person name="Hutchinson M.I."/>
            <person name="Powell A.J."/>
            <person name="Barry K."/>
            <person name="Miller A.N."/>
            <person name="Grigoriev I.V."/>
            <person name="Debuchy R."/>
            <person name="Gladieux P."/>
            <person name="Hiltunen Thoren M."/>
            <person name="Johannesson H."/>
        </authorList>
    </citation>
    <scope>NUCLEOTIDE SEQUENCE</scope>
    <source>
        <strain evidence="1">CBS 333.67</strain>
    </source>
</reference>
<dbReference type="RefSeq" id="XP_062725752.1">
    <property type="nucleotide sequence ID" value="XM_062862553.1"/>
</dbReference>
<comment type="caution">
    <text evidence="1">The sequence shown here is derived from an EMBL/GenBank/DDBJ whole genome shotgun (WGS) entry which is preliminary data.</text>
</comment>
<proteinExistence type="predicted"/>